<reference evidence="1 2" key="1">
    <citation type="submission" date="2014-02" db="EMBL/GenBank/DDBJ databases">
        <authorList>
            <person name="Sears C."/>
            <person name="Carroll K."/>
            <person name="Sack B.R."/>
            <person name="Qadri F."/>
            <person name="Myers L.L."/>
            <person name="Chung G.-T."/>
            <person name="Escheverria P."/>
            <person name="Fraser C.M."/>
            <person name="Sadzewicz L."/>
            <person name="Shefchek K.A."/>
            <person name="Tallon L."/>
            <person name="Das S.P."/>
            <person name="Daugherty S."/>
            <person name="Mongodin E.F."/>
        </authorList>
    </citation>
    <scope>NUCLEOTIDE SEQUENCE [LARGE SCALE GENOMIC DNA]</scope>
    <source>
        <strain evidence="1 2">1007-1-F #10</strain>
    </source>
</reference>
<name>A0AAN4MWP5_BACFG</name>
<dbReference type="Proteomes" id="UP000022433">
    <property type="component" value="Unassembled WGS sequence"/>
</dbReference>
<proteinExistence type="predicted"/>
<comment type="caution">
    <text evidence="1">The sequence shown here is derived from an EMBL/GenBank/DDBJ whole genome shotgun (WGS) entry which is preliminary data.</text>
</comment>
<gene>
    <name evidence="1" type="ORF">M104_3446</name>
</gene>
<sequence length="76" mass="8977">MYIPIVSQENFAIEPLDKEVLDNFIKITDIESGWNFDNHDKQILATAMKFQTPLITSDERIIRYNKKKKVIPYIFS</sequence>
<evidence type="ECO:0008006" key="3">
    <source>
        <dbReference type="Google" id="ProtNLM"/>
    </source>
</evidence>
<dbReference type="EMBL" id="JGEA01000032">
    <property type="protein sequence ID" value="EYA12789.1"/>
    <property type="molecule type" value="Genomic_DNA"/>
</dbReference>
<accession>A0AAN4MWP5</accession>
<dbReference type="AlphaFoldDB" id="A0AAN4MWP5"/>
<evidence type="ECO:0000313" key="1">
    <source>
        <dbReference type="EMBL" id="EYA12789.1"/>
    </source>
</evidence>
<organism evidence="1 2">
    <name type="scientific">Bacteroides fragilis str. 1007-1-F #10</name>
    <dbReference type="NCBI Taxonomy" id="1339295"/>
    <lineage>
        <taxon>Bacteria</taxon>
        <taxon>Pseudomonadati</taxon>
        <taxon>Bacteroidota</taxon>
        <taxon>Bacteroidia</taxon>
        <taxon>Bacteroidales</taxon>
        <taxon>Bacteroidaceae</taxon>
        <taxon>Bacteroides</taxon>
    </lineage>
</organism>
<evidence type="ECO:0000313" key="2">
    <source>
        <dbReference type="Proteomes" id="UP000022433"/>
    </source>
</evidence>
<protein>
    <recommendedName>
        <fullName evidence="3">PIN domain-containing protein</fullName>
    </recommendedName>
</protein>
<dbReference type="SUPFAM" id="SSF88723">
    <property type="entry name" value="PIN domain-like"/>
    <property type="match status" value="1"/>
</dbReference>
<dbReference type="InterPro" id="IPR029060">
    <property type="entry name" value="PIN-like_dom_sf"/>
</dbReference>